<proteinExistence type="predicted"/>
<sequence>MSACDEANNTAAERVQAARPVWMDVGTAKDSIPGMRDGMILHSGPPITWERMSGPMRGAMTGAILLEGWAKDAKGAERLGASGEVAFEPCHHHSAVGPMAGVTSPSMPVNVIENQAPPEMGGGNRAYCNLNEGLGKVLRYGAYSPEVLDRLRWMRDELGPALRATVRAMGGLDIKNIIARAIHMGDEVHNRNLAATATFIRMTMHHLADAVGDGKLVARAARFISGNDHFFLNLGMPSAKASLEAMRGVEGCSLVYTMARNGTDFGIRVSGLGGRWFTAPAKIPIGLFFPGFRQEDANPDIGDSAIMETLGLGGFVMGAAPAIVQFVGGTPTEALRATNEMSGITWTRSRDYTLPILEFAGAP</sequence>
<comment type="caution">
    <text evidence="1">The sequence shown here is derived from an EMBL/GenBank/DDBJ whole genome shotgun (WGS) entry which is preliminary data.</text>
</comment>
<dbReference type="Pfam" id="PF06545">
    <property type="entry name" value="AllG"/>
    <property type="match status" value="1"/>
</dbReference>
<accession>A0A932ZVW0</accession>
<reference evidence="1" key="1">
    <citation type="submission" date="2020-07" db="EMBL/GenBank/DDBJ databases">
        <title>Huge and variable diversity of episymbiotic CPR bacteria and DPANN archaea in groundwater ecosystems.</title>
        <authorList>
            <person name="He C.Y."/>
            <person name="Keren R."/>
            <person name="Whittaker M."/>
            <person name="Farag I.F."/>
            <person name="Doudna J."/>
            <person name="Cate J.H.D."/>
            <person name="Banfield J.F."/>
        </authorList>
    </citation>
    <scope>NUCLEOTIDE SEQUENCE</scope>
    <source>
        <strain evidence="1">NC_groundwater_1370_Ag_S-0.2um_69_93</strain>
    </source>
</reference>
<dbReference type="Gene3D" id="3.90.1700.10">
    <property type="entry name" value="v583 domain like"/>
    <property type="match status" value="1"/>
</dbReference>
<dbReference type="EMBL" id="JACQRX010000383">
    <property type="protein sequence ID" value="MBI4252536.1"/>
    <property type="molecule type" value="Genomic_DNA"/>
</dbReference>
<dbReference type="InterPro" id="IPR024033">
    <property type="entry name" value="OXTCase_su_AllG_h-dom"/>
</dbReference>
<name>A0A932ZVW0_UNCTE</name>
<dbReference type="AlphaFoldDB" id="A0A932ZVW0"/>
<feature type="non-terminal residue" evidence="1">
    <location>
        <position position="363"/>
    </location>
</feature>
<dbReference type="InterPro" id="IPR009499">
    <property type="entry name" value="AllG-like"/>
</dbReference>
<gene>
    <name evidence="1" type="ORF">HY618_08760</name>
</gene>
<evidence type="ECO:0000313" key="2">
    <source>
        <dbReference type="Proteomes" id="UP000752292"/>
    </source>
</evidence>
<dbReference type="Gene3D" id="1.10.10.660">
    <property type="entry name" value="conserved protein of unknown function from Enterococcus faecalis V583"/>
    <property type="match status" value="1"/>
</dbReference>
<dbReference type="Proteomes" id="UP000752292">
    <property type="component" value="Unassembled WGS sequence"/>
</dbReference>
<protein>
    <submittedName>
        <fullName evidence="1">DUF1116 domain-containing protein</fullName>
    </submittedName>
</protein>
<evidence type="ECO:0000313" key="1">
    <source>
        <dbReference type="EMBL" id="MBI4252536.1"/>
    </source>
</evidence>
<organism evidence="1 2">
    <name type="scientific">Tectimicrobiota bacterium</name>
    <dbReference type="NCBI Taxonomy" id="2528274"/>
    <lineage>
        <taxon>Bacteria</taxon>
        <taxon>Pseudomonadati</taxon>
        <taxon>Nitrospinota/Tectimicrobiota group</taxon>
        <taxon>Candidatus Tectimicrobiota</taxon>
    </lineage>
</organism>
<dbReference type="Gene3D" id="3.90.1710.10">
    <property type="entry name" value="Enterococcus faecalis V583 domain"/>
    <property type="match status" value="1"/>
</dbReference>